<comment type="cofactor">
    <cofactor evidence="1 13">
        <name>heme</name>
        <dbReference type="ChEBI" id="CHEBI:30413"/>
    </cofactor>
</comment>
<comment type="subcellular location">
    <subcellularLocation>
        <location evidence="2">Membrane</location>
        <topology evidence="2">Single-pass membrane protein</topology>
    </subcellularLocation>
</comment>
<comment type="similarity">
    <text evidence="4 14">Belongs to the cytochrome P450 family.</text>
</comment>
<dbReference type="InterPro" id="IPR050364">
    <property type="entry name" value="Cytochrome_P450_fung"/>
</dbReference>
<protein>
    <recommendedName>
        <fullName evidence="17">Cytochrome P450</fullName>
    </recommendedName>
</protein>
<keyword evidence="10 13" id="KW-0408">Iron</keyword>
<proteinExistence type="inferred from homology"/>
<keyword evidence="16" id="KW-1185">Reference proteome</keyword>
<keyword evidence="7 13" id="KW-0479">Metal-binding</keyword>
<comment type="pathway">
    <text evidence="3">Secondary metabolite biosynthesis.</text>
</comment>
<evidence type="ECO:0000256" key="8">
    <source>
        <dbReference type="ARBA" id="ARBA00022989"/>
    </source>
</evidence>
<evidence type="ECO:0000256" key="2">
    <source>
        <dbReference type="ARBA" id="ARBA00004167"/>
    </source>
</evidence>
<dbReference type="GO" id="GO:0016020">
    <property type="term" value="C:membrane"/>
    <property type="evidence" value="ECO:0007669"/>
    <property type="project" value="UniProtKB-SubCell"/>
</dbReference>
<dbReference type="PANTHER" id="PTHR46300">
    <property type="entry name" value="P450, PUTATIVE (EUROFUNG)-RELATED-RELATED"/>
    <property type="match status" value="1"/>
</dbReference>
<dbReference type="PANTHER" id="PTHR46300:SF7">
    <property type="entry name" value="P450, PUTATIVE (EUROFUNG)-RELATED"/>
    <property type="match status" value="1"/>
</dbReference>
<dbReference type="InterPro" id="IPR017972">
    <property type="entry name" value="Cyt_P450_CS"/>
</dbReference>
<evidence type="ECO:0000313" key="15">
    <source>
        <dbReference type="EMBL" id="KAJ3489946.1"/>
    </source>
</evidence>
<dbReference type="PROSITE" id="PS00086">
    <property type="entry name" value="CYTOCHROME_P450"/>
    <property type="match status" value="1"/>
</dbReference>
<reference evidence="15" key="1">
    <citation type="submission" date="2022-07" db="EMBL/GenBank/DDBJ databases">
        <title>Genome Sequence of Physisporinus lineatus.</title>
        <authorList>
            <person name="Buettner E."/>
        </authorList>
    </citation>
    <scope>NUCLEOTIDE SEQUENCE</scope>
    <source>
        <strain evidence="15">VT162</strain>
    </source>
</reference>
<dbReference type="Pfam" id="PF00067">
    <property type="entry name" value="p450"/>
    <property type="match status" value="1"/>
</dbReference>
<dbReference type="PRINTS" id="PR00385">
    <property type="entry name" value="P450"/>
</dbReference>
<evidence type="ECO:0000256" key="4">
    <source>
        <dbReference type="ARBA" id="ARBA00010617"/>
    </source>
</evidence>
<evidence type="ECO:0000256" key="13">
    <source>
        <dbReference type="PIRSR" id="PIRSR602401-1"/>
    </source>
</evidence>
<keyword evidence="8" id="KW-1133">Transmembrane helix</keyword>
<comment type="caution">
    <text evidence="15">The sequence shown here is derived from an EMBL/GenBank/DDBJ whole genome shotgun (WGS) entry which is preliminary data.</text>
</comment>
<keyword evidence="5 13" id="KW-0349">Heme</keyword>
<feature type="binding site" description="axial binding residue" evidence="13">
    <location>
        <position position="153"/>
    </location>
    <ligand>
        <name>heme</name>
        <dbReference type="ChEBI" id="CHEBI:30413"/>
    </ligand>
    <ligandPart>
        <name>Fe</name>
        <dbReference type="ChEBI" id="CHEBI:18248"/>
    </ligandPart>
</feature>
<dbReference type="GO" id="GO:0004497">
    <property type="term" value="F:monooxygenase activity"/>
    <property type="evidence" value="ECO:0007669"/>
    <property type="project" value="UniProtKB-KW"/>
</dbReference>
<dbReference type="InterPro" id="IPR001128">
    <property type="entry name" value="Cyt_P450"/>
</dbReference>
<evidence type="ECO:0000256" key="9">
    <source>
        <dbReference type="ARBA" id="ARBA00023002"/>
    </source>
</evidence>
<keyword evidence="11 14" id="KW-0503">Monooxygenase</keyword>
<keyword evidence="12" id="KW-0472">Membrane</keyword>
<evidence type="ECO:0000256" key="14">
    <source>
        <dbReference type="RuleBase" id="RU000461"/>
    </source>
</evidence>
<dbReference type="PRINTS" id="PR00463">
    <property type="entry name" value="EP450I"/>
</dbReference>
<evidence type="ECO:0000313" key="16">
    <source>
        <dbReference type="Proteomes" id="UP001212997"/>
    </source>
</evidence>
<organism evidence="15 16">
    <name type="scientific">Meripilus lineatus</name>
    <dbReference type="NCBI Taxonomy" id="2056292"/>
    <lineage>
        <taxon>Eukaryota</taxon>
        <taxon>Fungi</taxon>
        <taxon>Dikarya</taxon>
        <taxon>Basidiomycota</taxon>
        <taxon>Agaricomycotina</taxon>
        <taxon>Agaricomycetes</taxon>
        <taxon>Polyporales</taxon>
        <taxon>Meripilaceae</taxon>
        <taxon>Meripilus</taxon>
    </lineage>
</organism>
<accession>A0AAD5VC12</accession>
<gene>
    <name evidence="15" type="ORF">NLI96_g1783</name>
</gene>
<dbReference type="GO" id="GO:0016705">
    <property type="term" value="F:oxidoreductase activity, acting on paired donors, with incorporation or reduction of molecular oxygen"/>
    <property type="evidence" value="ECO:0007669"/>
    <property type="project" value="InterPro"/>
</dbReference>
<evidence type="ECO:0000256" key="5">
    <source>
        <dbReference type="ARBA" id="ARBA00022617"/>
    </source>
</evidence>
<keyword evidence="9 14" id="KW-0560">Oxidoreductase</keyword>
<evidence type="ECO:0008006" key="17">
    <source>
        <dbReference type="Google" id="ProtNLM"/>
    </source>
</evidence>
<dbReference type="InterPro" id="IPR036396">
    <property type="entry name" value="Cyt_P450_sf"/>
</dbReference>
<dbReference type="Gene3D" id="1.10.630.10">
    <property type="entry name" value="Cytochrome P450"/>
    <property type="match status" value="1"/>
</dbReference>
<dbReference type="EMBL" id="JANAWD010000036">
    <property type="protein sequence ID" value="KAJ3489946.1"/>
    <property type="molecule type" value="Genomic_DNA"/>
</dbReference>
<evidence type="ECO:0000256" key="7">
    <source>
        <dbReference type="ARBA" id="ARBA00022723"/>
    </source>
</evidence>
<dbReference type="GO" id="GO:0020037">
    <property type="term" value="F:heme binding"/>
    <property type="evidence" value="ECO:0007669"/>
    <property type="project" value="InterPro"/>
</dbReference>
<dbReference type="GO" id="GO:0005506">
    <property type="term" value="F:iron ion binding"/>
    <property type="evidence" value="ECO:0007669"/>
    <property type="project" value="InterPro"/>
</dbReference>
<dbReference type="AlphaFoldDB" id="A0AAD5VC12"/>
<evidence type="ECO:0000256" key="1">
    <source>
        <dbReference type="ARBA" id="ARBA00001971"/>
    </source>
</evidence>
<evidence type="ECO:0000256" key="11">
    <source>
        <dbReference type="ARBA" id="ARBA00023033"/>
    </source>
</evidence>
<dbReference type="InterPro" id="IPR002401">
    <property type="entry name" value="Cyt_P450_E_grp-I"/>
</dbReference>
<dbReference type="Proteomes" id="UP001212997">
    <property type="component" value="Unassembled WGS sequence"/>
</dbReference>
<evidence type="ECO:0000256" key="12">
    <source>
        <dbReference type="ARBA" id="ARBA00023136"/>
    </source>
</evidence>
<evidence type="ECO:0000256" key="6">
    <source>
        <dbReference type="ARBA" id="ARBA00022692"/>
    </source>
</evidence>
<evidence type="ECO:0000256" key="10">
    <source>
        <dbReference type="ARBA" id="ARBA00023004"/>
    </source>
</evidence>
<name>A0AAD5VC12_9APHY</name>
<sequence length="222" mass="24889">METIRNCAGIGYPAAGDTTGSAILSLFLAMSLHPEVQQRAQEELDSVCQSRMPEFSDRQNLPYINALCIEILRWSSTVPLAFPHTTVEDDYYNGLFIPARSIVMVDSFSMNFNEETYPQPHKFDPERFLSADRKTCVVSSASSAAFSFGKRKCPGRYLADAELFYIAASVLKWFTIKPQPGVVLPVRHEELFTSEIVSSPLPFKCMIQPRGEQHDALIKDAL</sequence>
<keyword evidence="6" id="KW-0812">Transmembrane</keyword>
<evidence type="ECO:0000256" key="3">
    <source>
        <dbReference type="ARBA" id="ARBA00005179"/>
    </source>
</evidence>
<dbReference type="SUPFAM" id="SSF48264">
    <property type="entry name" value="Cytochrome P450"/>
    <property type="match status" value="1"/>
</dbReference>